<dbReference type="Pfam" id="PF00149">
    <property type="entry name" value="Metallophos"/>
    <property type="match status" value="1"/>
</dbReference>
<evidence type="ECO:0000313" key="3">
    <source>
        <dbReference type="Proteomes" id="UP000002063"/>
    </source>
</evidence>
<gene>
    <name evidence="2" type="ordered locus">Metvu_0647</name>
</gene>
<feature type="domain" description="Calcineurin-like phosphoesterase" evidence="1">
    <location>
        <begin position="12"/>
        <end position="144"/>
    </location>
</feature>
<proteinExistence type="predicted"/>
<organism evidence="2 3">
    <name type="scientific">Methanocaldococcus vulcanius (strain ATCC 700851 / DSM 12094 / M7)</name>
    <name type="common">Methanococcus vulcanius</name>
    <dbReference type="NCBI Taxonomy" id="579137"/>
    <lineage>
        <taxon>Archaea</taxon>
        <taxon>Methanobacteriati</taxon>
        <taxon>Methanobacteriota</taxon>
        <taxon>Methanomada group</taxon>
        <taxon>Methanococci</taxon>
        <taxon>Methanococcales</taxon>
        <taxon>Methanocaldococcaceae</taxon>
        <taxon>Methanocaldococcus</taxon>
    </lineage>
</organism>
<dbReference type="STRING" id="579137.Metvu_0647"/>
<dbReference type="Proteomes" id="UP000002063">
    <property type="component" value="Chromosome"/>
</dbReference>
<dbReference type="OrthoDB" id="113823at2157"/>
<accession>C9RG04</accession>
<dbReference type="AlphaFoldDB" id="C9RG04"/>
<dbReference type="HOGENOM" id="CLU_092313_3_0_2"/>
<dbReference type="GO" id="GO:0016787">
    <property type="term" value="F:hydrolase activity"/>
    <property type="evidence" value="ECO:0007669"/>
    <property type="project" value="InterPro"/>
</dbReference>
<evidence type="ECO:0000259" key="1">
    <source>
        <dbReference type="Pfam" id="PF00149"/>
    </source>
</evidence>
<dbReference type="eggNOG" id="arCOG01154">
    <property type="taxonomic scope" value="Archaea"/>
</dbReference>
<dbReference type="Gene3D" id="3.60.21.10">
    <property type="match status" value="1"/>
</dbReference>
<keyword evidence="3" id="KW-1185">Reference proteome</keyword>
<dbReference type="InterPro" id="IPR029052">
    <property type="entry name" value="Metallo-depent_PP-like"/>
</dbReference>
<evidence type="ECO:0000313" key="2">
    <source>
        <dbReference type="EMBL" id="ACX72506.1"/>
    </source>
</evidence>
<name>C9RG04_METVM</name>
<reference evidence="2" key="1">
    <citation type="submission" date="2009-10" db="EMBL/GenBank/DDBJ databases">
        <title>Complete sequence of chromosome of Methanocaldococcus vulcanius M7.</title>
        <authorList>
            <consortium name="US DOE Joint Genome Institute"/>
            <person name="Lucas S."/>
            <person name="Copeland A."/>
            <person name="Lapidus A."/>
            <person name="Glavina del Rio T."/>
            <person name="Dalin E."/>
            <person name="Tice H."/>
            <person name="Bruce D."/>
            <person name="Goodwin L."/>
            <person name="Pitluck S."/>
            <person name="Lcollab F.I."/>
            <person name="Brettin T."/>
            <person name="Detter J.C."/>
            <person name="Han C."/>
            <person name="Tapia R."/>
            <person name="Kuske C.R."/>
            <person name="Schmutz J."/>
            <person name="Larimer F."/>
            <person name="Land M."/>
            <person name="Hauser L."/>
            <person name="Kyrpides N."/>
            <person name="Ovchinikova G."/>
            <person name="Sieprawska-Lupa M."/>
            <person name="Whitman W.B."/>
            <person name="Woyke T."/>
        </authorList>
    </citation>
    <scope>NUCLEOTIDE SEQUENCE [LARGE SCALE GENOMIC DNA]</scope>
    <source>
        <strain evidence="2">M7</strain>
    </source>
</reference>
<dbReference type="SUPFAM" id="SSF56300">
    <property type="entry name" value="Metallo-dependent phosphatases"/>
    <property type="match status" value="1"/>
</dbReference>
<dbReference type="KEGG" id="mvu:Metvu_0647"/>
<protein>
    <submittedName>
        <fullName evidence="2">Metallophosphoesterase</fullName>
    </submittedName>
</protein>
<dbReference type="InterPro" id="IPR004843">
    <property type="entry name" value="Calcineurin-like_PHP"/>
</dbReference>
<dbReference type="CDD" id="cd07390">
    <property type="entry name" value="MPP_AQ1575"/>
    <property type="match status" value="1"/>
</dbReference>
<dbReference type="EMBL" id="CP001787">
    <property type="protein sequence ID" value="ACX72506.1"/>
    <property type="molecule type" value="Genomic_DNA"/>
</dbReference>
<sequence length="191" mass="22896">MINNTFCESMRKIYFISDTHFDHVNIIKYCNRPFSSVEEMNETIIKNWNKVVRDKDLVYFLGDFVLSKNKKERVREYCEQLNGEIIFIRGNHDKIGDKFKIISHKDIRFMLIHNPDSCNALNFEGWVIHGHHHGNFLDKYPFFNWKEKRINVSVEVVNYMPISLDLIIKLIKKEKQNIKKIDDLFINKEVI</sequence>